<dbReference type="Gene3D" id="3.30.530.20">
    <property type="match status" value="1"/>
</dbReference>
<organism evidence="1 2">
    <name type="scientific">Microbacterium bovistercoris</name>
    <dbReference type="NCBI Taxonomy" id="2293570"/>
    <lineage>
        <taxon>Bacteria</taxon>
        <taxon>Bacillati</taxon>
        <taxon>Actinomycetota</taxon>
        <taxon>Actinomycetes</taxon>
        <taxon>Micrococcales</taxon>
        <taxon>Microbacteriaceae</taxon>
        <taxon>Microbacterium</taxon>
    </lineage>
</organism>
<keyword evidence="2" id="KW-1185">Reference proteome</keyword>
<dbReference type="Proteomes" id="UP000262172">
    <property type="component" value="Unassembled WGS sequence"/>
</dbReference>
<evidence type="ECO:0000313" key="2">
    <source>
        <dbReference type="Proteomes" id="UP000262172"/>
    </source>
</evidence>
<dbReference type="EMBL" id="QUAB01000017">
    <property type="protein sequence ID" value="REJ07367.1"/>
    <property type="molecule type" value="Genomic_DNA"/>
</dbReference>
<gene>
    <name evidence="1" type="ORF">DY023_03990</name>
</gene>
<comment type="caution">
    <text evidence="1">The sequence shown here is derived from an EMBL/GenBank/DDBJ whole genome shotgun (WGS) entry which is preliminary data.</text>
</comment>
<dbReference type="InterPro" id="IPR023393">
    <property type="entry name" value="START-like_dom_sf"/>
</dbReference>
<dbReference type="RefSeq" id="WP_116241059.1">
    <property type="nucleotide sequence ID" value="NZ_QUAB01000017.1"/>
</dbReference>
<evidence type="ECO:0008006" key="3">
    <source>
        <dbReference type="Google" id="ProtNLM"/>
    </source>
</evidence>
<name>A0A371NWF8_9MICO</name>
<proteinExistence type="predicted"/>
<dbReference type="SUPFAM" id="SSF55961">
    <property type="entry name" value="Bet v1-like"/>
    <property type="match status" value="1"/>
</dbReference>
<evidence type="ECO:0000313" key="1">
    <source>
        <dbReference type="EMBL" id="REJ07367.1"/>
    </source>
</evidence>
<dbReference type="AlphaFoldDB" id="A0A371NWF8"/>
<dbReference type="InterPro" id="IPR019587">
    <property type="entry name" value="Polyketide_cyclase/dehydratase"/>
</dbReference>
<protein>
    <recommendedName>
        <fullName evidence="3">SRPBCC family protein</fullName>
    </recommendedName>
</protein>
<dbReference type="Pfam" id="PF10604">
    <property type="entry name" value="Polyketide_cyc2"/>
    <property type="match status" value="1"/>
</dbReference>
<dbReference type="OrthoDB" id="3779617at2"/>
<accession>A0A371NWF8</accession>
<sequence length="163" mass="18495">MSVIEFELVRVVEAPIEQVFDRLADIDGYGEWMPSRGSLLRRTRLTSPGPVGPGTTYFDETSAGDVPGDVTEYVRPTAIVFHWWDATSKGKLKSEGWPGYRLEAISQRSTRVRHHARMRVYGLSRLATPIYRWMARRERTVVIEALQASFDRPAPGQDETPAM</sequence>
<reference evidence="1 2" key="1">
    <citation type="submission" date="2018-08" db="EMBL/GenBank/DDBJ databases">
        <title>Isolation, diversity and antifungal activity of Actinobacteria from cow dung.</title>
        <authorList>
            <person name="Ling L."/>
        </authorList>
    </citation>
    <scope>NUCLEOTIDE SEQUENCE [LARGE SCALE GENOMIC DNA]</scope>
    <source>
        <strain evidence="1 2">NEAU-LLE</strain>
    </source>
</reference>